<dbReference type="GO" id="GO:0012505">
    <property type="term" value="C:endomembrane system"/>
    <property type="evidence" value="ECO:0007669"/>
    <property type="project" value="TreeGrafter"/>
</dbReference>
<feature type="transmembrane region" description="Helical" evidence="11">
    <location>
        <begin position="217"/>
        <end position="240"/>
    </location>
</feature>
<dbReference type="PANTHER" id="PTHR32468">
    <property type="entry name" value="CATION/H + ANTIPORTER"/>
    <property type="match status" value="1"/>
</dbReference>
<dbReference type="Pfam" id="PF23259">
    <property type="entry name" value="CHX17_C"/>
    <property type="match status" value="1"/>
</dbReference>
<keyword evidence="8 11" id="KW-0472">Membrane</keyword>
<dbReference type="EMBL" id="VEPZ02001757">
    <property type="protein sequence ID" value="KAE8657518.1"/>
    <property type="molecule type" value="Genomic_DNA"/>
</dbReference>
<feature type="transmembrane region" description="Helical" evidence="11">
    <location>
        <begin position="246"/>
        <end position="263"/>
    </location>
</feature>
<protein>
    <submittedName>
        <fullName evidence="15">Cation proton exchanger</fullName>
    </submittedName>
</protein>
<feature type="compositionally biased region" description="Polar residues" evidence="10">
    <location>
        <begin position="832"/>
        <end position="846"/>
    </location>
</feature>
<proteinExistence type="inferred from homology"/>
<organism evidence="15 16">
    <name type="scientific">Hibiscus syriacus</name>
    <name type="common">Rose of Sharon</name>
    <dbReference type="NCBI Taxonomy" id="106335"/>
    <lineage>
        <taxon>Eukaryota</taxon>
        <taxon>Viridiplantae</taxon>
        <taxon>Streptophyta</taxon>
        <taxon>Embryophyta</taxon>
        <taxon>Tracheophyta</taxon>
        <taxon>Spermatophyta</taxon>
        <taxon>Magnoliopsida</taxon>
        <taxon>eudicotyledons</taxon>
        <taxon>Gunneridae</taxon>
        <taxon>Pentapetalae</taxon>
        <taxon>rosids</taxon>
        <taxon>malvids</taxon>
        <taxon>Malvales</taxon>
        <taxon>Malvaceae</taxon>
        <taxon>Malvoideae</taxon>
        <taxon>Hibiscus</taxon>
    </lineage>
</organism>
<feature type="domain" description="Cation/H(+) antiporter central" evidence="13">
    <location>
        <begin position="513"/>
        <end position="645"/>
    </location>
</feature>
<keyword evidence="4 11" id="KW-0812">Transmembrane</keyword>
<keyword evidence="3" id="KW-0633">Potassium transport</keyword>
<dbReference type="GO" id="GO:0006813">
    <property type="term" value="P:potassium ion transport"/>
    <property type="evidence" value="ECO:0007669"/>
    <property type="project" value="UniProtKB-KW"/>
</dbReference>
<feature type="transmembrane region" description="Helical" evidence="11">
    <location>
        <begin position="437"/>
        <end position="458"/>
    </location>
</feature>
<sequence length="860" mass="95716">MMGSGTAANKGVRPMASGLKNYYVKRGLEKEFEVCFLDNRTVGLTQWQATSPLMTYLPSFMVQLTLIITLSRLLMIIFKPLRQPRFVCEILAGVMLGPTFMQNLQQVAIYVNKPEGVLLLETMGSLGVTFYMFLMGLEMDLTPIRKMEKTAYSVAIAGIILPGFAGMILYRLVKIDQEDAPMEGGFFWAIALTVTSFSDLARILSKLKLMSTDLGKTALASAVLTDLVSWILLVATIAMVNGRGNVLRIIPTLIFMLLCWFVIRPLLFRMIKRIGAEREDSLSSSSSSMEGQCSDKHVGFILTGVLFCGFITELCGVHPMFGAFMFGLIIPRGEIRTKIMDKIEEFVVGIMLPPVFLVAGLRTNIVFIAAGYRYWLVATVIIVASLIKIISTLLVCAYLRCSFRDSLALGVLMNTKGVIAIIVLQEGRNVKGFDQPTFTWMVLSIILMTGLVVPVVSFTHKSTRHLKQQHRMNLERSRPESELRVLACLHSSKNLSGLINLLHLSNATRKSPIVVFAVHLIELTGRASAMLILHDKSETNDISSNPIRERAESEQIVRSFESLQNDNRAVTVHPLTAVSPYATMHEDVSNLAIDKHVSVILLPYHKKPNDIGGWEDQNLEYKRVSQNLLANAPCSVGILVDRGLTRHLPLESQHDQIRKIRIAMLFVEGADDREALAYAWRMGANPRVTLTVVRFVPGKDLLESVADDDDADLDVFSAMFEKEKEKLLDDDYINEFRFRTMHNQFITYMEKPVNSGDQIVSTITSAHNDYDLYIVGRGYDRQSPMTSGLADWSEFPELGLIGDTLISVDSLMSASVLVMQQSPPVAALANPRVSQKGNTSGSNKGFSSDHPFVSHRLSNP</sequence>
<evidence type="ECO:0000256" key="1">
    <source>
        <dbReference type="ARBA" id="ARBA00004141"/>
    </source>
</evidence>
<evidence type="ECO:0000313" key="16">
    <source>
        <dbReference type="Proteomes" id="UP000436088"/>
    </source>
</evidence>
<dbReference type="GO" id="GO:0015297">
    <property type="term" value="F:antiporter activity"/>
    <property type="evidence" value="ECO:0007669"/>
    <property type="project" value="InterPro"/>
</dbReference>
<evidence type="ECO:0000256" key="3">
    <source>
        <dbReference type="ARBA" id="ARBA00022538"/>
    </source>
</evidence>
<keyword evidence="6 11" id="KW-1133">Transmembrane helix</keyword>
<dbReference type="AlphaFoldDB" id="A0A6A2WGD0"/>
<keyword evidence="2" id="KW-0813">Transport</keyword>
<feature type="region of interest" description="Disordered" evidence="10">
    <location>
        <begin position="829"/>
        <end position="860"/>
    </location>
</feature>
<gene>
    <name evidence="15" type="ORF">F3Y22_tig00116989pilonHSYRG00016</name>
</gene>
<evidence type="ECO:0000256" key="2">
    <source>
        <dbReference type="ARBA" id="ARBA00022448"/>
    </source>
</evidence>
<dbReference type="Pfam" id="PF23256">
    <property type="entry name" value="CHX17_2nd"/>
    <property type="match status" value="1"/>
</dbReference>
<feature type="domain" description="Cation/H+ exchanger transmembrane" evidence="12">
    <location>
        <begin position="70"/>
        <end position="453"/>
    </location>
</feature>
<dbReference type="Proteomes" id="UP000436088">
    <property type="component" value="Unassembled WGS sequence"/>
</dbReference>
<evidence type="ECO:0000259" key="13">
    <source>
        <dbReference type="Pfam" id="PF23256"/>
    </source>
</evidence>
<evidence type="ECO:0000256" key="6">
    <source>
        <dbReference type="ARBA" id="ARBA00022989"/>
    </source>
</evidence>
<dbReference type="InterPro" id="IPR038770">
    <property type="entry name" value="Na+/solute_symporter_sf"/>
</dbReference>
<dbReference type="PANTHER" id="PTHR32468:SF173">
    <property type="entry name" value="CATION_H(+) ANTIPORTER 15-LIKE"/>
    <property type="match status" value="1"/>
</dbReference>
<dbReference type="InterPro" id="IPR006153">
    <property type="entry name" value="Cation/H_exchanger_TM"/>
</dbReference>
<evidence type="ECO:0000256" key="10">
    <source>
        <dbReference type="SAM" id="MobiDB-lite"/>
    </source>
</evidence>
<feature type="transmembrane region" description="Helical" evidence="11">
    <location>
        <begin position="374"/>
        <end position="399"/>
    </location>
</feature>
<comment type="similarity">
    <text evidence="9">Belongs to the monovalent cation:proton antiporter 2 (CPA2) transporter (TC 2.A.37) family. CHX (TC 2.A.37.4) subfamily.</text>
</comment>
<name>A0A6A2WGD0_HIBSY</name>
<dbReference type="Gene3D" id="1.20.1530.20">
    <property type="match status" value="1"/>
</dbReference>
<evidence type="ECO:0000256" key="11">
    <source>
        <dbReference type="SAM" id="Phobius"/>
    </source>
</evidence>
<evidence type="ECO:0000256" key="5">
    <source>
        <dbReference type="ARBA" id="ARBA00022958"/>
    </source>
</evidence>
<evidence type="ECO:0000256" key="8">
    <source>
        <dbReference type="ARBA" id="ARBA00023136"/>
    </source>
</evidence>
<dbReference type="InterPro" id="IPR057290">
    <property type="entry name" value="CHX17_C"/>
</dbReference>
<feature type="transmembrane region" description="Helical" evidence="11">
    <location>
        <begin position="406"/>
        <end position="425"/>
    </location>
</feature>
<feature type="transmembrane region" description="Helical" evidence="11">
    <location>
        <begin position="117"/>
        <end position="139"/>
    </location>
</feature>
<accession>A0A6A2WGD0</accession>
<dbReference type="InterPro" id="IPR050794">
    <property type="entry name" value="CPA2_transporter"/>
</dbReference>
<feature type="transmembrane region" description="Helical" evidence="11">
    <location>
        <begin position="60"/>
        <end position="78"/>
    </location>
</feature>
<feature type="transmembrane region" description="Helical" evidence="11">
    <location>
        <begin position="185"/>
        <end position="205"/>
    </location>
</feature>
<dbReference type="Pfam" id="PF00999">
    <property type="entry name" value="Na_H_Exchanger"/>
    <property type="match status" value="1"/>
</dbReference>
<dbReference type="InterPro" id="IPR057291">
    <property type="entry name" value="CHX17_2nd"/>
</dbReference>
<dbReference type="GO" id="GO:0016020">
    <property type="term" value="C:membrane"/>
    <property type="evidence" value="ECO:0007669"/>
    <property type="project" value="UniProtKB-SubCell"/>
</dbReference>
<feature type="domain" description="Cation/H(+) antiporter C-terminal" evidence="14">
    <location>
        <begin position="662"/>
        <end position="821"/>
    </location>
</feature>
<evidence type="ECO:0000256" key="4">
    <source>
        <dbReference type="ARBA" id="ARBA00022692"/>
    </source>
</evidence>
<dbReference type="GO" id="GO:1902600">
    <property type="term" value="P:proton transmembrane transport"/>
    <property type="evidence" value="ECO:0007669"/>
    <property type="project" value="InterPro"/>
</dbReference>
<feature type="transmembrane region" description="Helical" evidence="11">
    <location>
        <begin position="346"/>
        <end position="368"/>
    </location>
</feature>
<feature type="transmembrane region" description="Helical" evidence="11">
    <location>
        <begin position="151"/>
        <end position="173"/>
    </location>
</feature>
<evidence type="ECO:0000256" key="7">
    <source>
        <dbReference type="ARBA" id="ARBA00023065"/>
    </source>
</evidence>
<evidence type="ECO:0000259" key="12">
    <source>
        <dbReference type="Pfam" id="PF00999"/>
    </source>
</evidence>
<keyword evidence="16" id="KW-1185">Reference proteome</keyword>
<dbReference type="GO" id="GO:0006885">
    <property type="term" value="P:regulation of pH"/>
    <property type="evidence" value="ECO:0007669"/>
    <property type="project" value="TreeGrafter"/>
</dbReference>
<comment type="subcellular location">
    <subcellularLocation>
        <location evidence="1">Membrane</location>
        <topology evidence="1">Multi-pass membrane protein</topology>
    </subcellularLocation>
</comment>
<reference evidence="15" key="1">
    <citation type="submission" date="2019-09" db="EMBL/GenBank/DDBJ databases">
        <title>Draft genome information of white flower Hibiscus syriacus.</title>
        <authorList>
            <person name="Kim Y.-M."/>
        </authorList>
    </citation>
    <scope>NUCLEOTIDE SEQUENCE [LARGE SCALE GENOMIC DNA]</scope>
    <source>
        <strain evidence="15">YM2019G1</strain>
    </source>
</reference>
<evidence type="ECO:0000313" key="15">
    <source>
        <dbReference type="EMBL" id="KAE8657518.1"/>
    </source>
</evidence>
<comment type="caution">
    <text evidence="15">The sequence shown here is derived from an EMBL/GenBank/DDBJ whole genome shotgun (WGS) entry which is preliminary data.</text>
</comment>
<keyword evidence="7" id="KW-0406">Ion transport</keyword>
<keyword evidence="5" id="KW-0630">Potassium</keyword>
<evidence type="ECO:0000259" key="14">
    <source>
        <dbReference type="Pfam" id="PF23259"/>
    </source>
</evidence>
<evidence type="ECO:0000256" key="9">
    <source>
        <dbReference type="ARBA" id="ARBA00038341"/>
    </source>
</evidence>